<dbReference type="SUPFAM" id="SSF53474">
    <property type="entry name" value="alpha/beta-Hydrolases"/>
    <property type="match status" value="1"/>
</dbReference>
<evidence type="ECO:0000313" key="1">
    <source>
        <dbReference type="EMBL" id="MDT3728050.1"/>
    </source>
</evidence>
<sequence length="288" mass="30878">MARVVGVHGVGKQLSGEESLRSQWGPALDDGLRRAEAERGDGPGKLGVDDLTMAFYGDLFRPPGRTLAVGDPMYTAADVQDGFELELLLAWWQRAAECDPGVAVPGGNTLARSPRAAQTALRALVRSRFFAKLAPRALVFDLKQVHRYLTDPVLRARARERVQEAVSDDTRVVVAHSLGSVVAYEALCASPGHGVRALVTLGSPLGMRMIFDRLEPAPSPHGSWPGGDGLYWTNVADEGDVVAVVRDLRPFFGDRLEGAVVHNGSHAHDATAYLTDRLTGVAVARGLA</sequence>
<dbReference type="EMBL" id="JAVSGH010000041">
    <property type="protein sequence ID" value="MDT3728050.1"/>
    <property type="molecule type" value="Genomic_DNA"/>
</dbReference>
<proteinExistence type="predicted"/>
<protein>
    <submittedName>
        <fullName evidence="1">Uncharacterized protein</fullName>
    </submittedName>
</protein>
<dbReference type="Gene3D" id="3.40.50.1820">
    <property type="entry name" value="alpha/beta hydrolase"/>
    <property type="match status" value="1"/>
</dbReference>
<gene>
    <name evidence="1" type="ORF">ROS62_25515</name>
</gene>
<comment type="caution">
    <text evidence="1">The sequence shown here is derived from an EMBL/GenBank/DDBJ whole genome shotgun (WGS) entry which is preliminary data.</text>
</comment>
<reference evidence="1" key="1">
    <citation type="submission" date="2024-05" db="EMBL/GenBank/DDBJ databases">
        <title>30 novel species of actinomycetes from the DSMZ collection.</title>
        <authorList>
            <person name="Nouioui I."/>
        </authorList>
    </citation>
    <scope>NUCLEOTIDE SEQUENCE</scope>
    <source>
        <strain evidence="1">DSM 41972</strain>
    </source>
</reference>
<accession>A0ABU3I6F8</accession>
<evidence type="ECO:0000313" key="2">
    <source>
        <dbReference type="Proteomes" id="UP001181313"/>
    </source>
</evidence>
<dbReference type="InterPro" id="IPR029058">
    <property type="entry name" value="AB_hydrolase_fold"/>
</dbReference>
<organism evidence="1 2">
    <name type="scientific">Streptomyces althioticus subsp. attaecolombicae</name>
    <dbReference type="NCBI Taxonomy" id="3075534"/>
    <lineage>
        <taxon>Bacteria</taxon>
        <taxon>Bacillati</taxon>
        <taxon>Actinomycetota</taxon>
        <taxon>Actinomycetes</taxon>
        <taxon>Kitasatosporales</taxon>
        <taxon>Streptomycetaceae</taxon>
        <taxon>Streptomyces</taxon>
        <taxon>Streptomyces althioticus group</taxon>
    </lineage>
</organism>
<dbReference type="Proteomes" id="UP001181313">
    <property type="component" value="Unassembled WGS sequence"/>
</dbReference>
<name>A0ABU3I6F8_9ACTN</name>
<keyword evidence="2" id="KW-1185">Reference proteome</keyword>
<dbReference type="RefSeq" id="WP_093553251.1">
    <property type="nucleotide sequence ID" value="NZ_JAVSGH010000041.1"/>
</dbReference>